<keyword evidence="4 6" id="KW-0249">Electron transport</keyword>
<dbReference type="OrthoDB" id="9800607at2"/>
<dbReference type="SUPFAM" id="SSF57802">
    <property type="entry name" value="Rubredoxin-like"/>
    <property type="match status" value="1"/>
</dbReference>
<keyword evidence="9" id="KW-1185">Reference proteome</keyword>
<comment type="cofactor">
    <cofactor evidence="1 6">
        <name>Fe(3+)</name>
        <dbReference type="ChEBI" id="CHEBI:29034"/>
    </cofactor>
</comment>
<dbReference type="Proteomes" id="UP000262004">
    <property type="component" value="Chromosome"/>
</dbReference>
<feature type="domain" description="Rubredoxin-like" evidence="7">
    <location>
        <begin position="17"/>
        <end position="68"/>
    </location>
</feature>
<evidence type="ECO:0000256" key="1">
    <source>
        <dbReference type="ARBA" id="ARBA00001965"/>
    </source>
</evidence>
<dbReference type="EMBL" id="AP018558">
    <property type="protein sequence ID" value="BBD77669.1"/>
    <property type="molecule type" value="Genomic_DNA"/>
</dbReference>
<dbReference type="InterPro" id="IPR024935">
    <property type="entry name" value="Rubredoxin_dom"/>
</dbReference>
<dbReference type="GO" id="GO:0005506">
    <property type="term" value="F:iron ion binding"/>
    <property type="evidence" value="ECO:0007669"/>
    <property type="project" value="UniProtKB-UniRule"/>
</dbReference>
<keyword evidence="2" id="KW-0813">Transport</keyword>
<dbReference type="GO" id="GO:0009055">
    <property type="term" value="F:electron transfer activity"/>
    <property type="evidence" value="ECO:0007669"/>
    <property type="project" value="TreeGrafter"/>
</dbReference>
<sequence>MNAQPIFEGSFRDAPPDAVLECGVCWWRYEPEWGDPEHGIAPGTAFSALPETWSCPQCQAPKHKFMVTRS</sequence>
<keyword evidence="3 6" id="KW-0479">Metal-binding</keyword>
<dbReference type="PANTHER" id="PTHR47627:SF1">
    <property type="entry name" value="RUBREDOXIN-1-RELATED"/>
    <property type="match status" value="1"/>
</dbReference>
<reference evidence="8 9" key="1">
    <citation type="submission" date="2018-04" db="EMBL/GenBank/DDBJ databases">
        <title>Complete genome sequence of Hydrogenophilus thermoluteolus TH-1.</title>
        <authorList>
            <person name="Arai H."/>
        </authorList>
    </citation>
    <scope>NUCLEOTIDE SEQUENCE [LARGE SCALE GENOMIC DNA]</scope>
    <source>
        <strain evidence="8 9">TH-1</strain>
    </source>
</reference>
<dbReference type="PROSITE" id="PS50903">
    <property type="entry name" value="RUBREDOXIN_LIKE"/>
    <property type="match status" value="1"/>
</dbReference>
<dbReference type="RefSeq" id="WP_119335386.1">
    <property type="nucleotide sequence ID" value="NZ_AP018558.1"/>
</dbReference>
<dbReference type="PANTHER" id="PTHR47627">
    <property type="entry name" value="RUBREDOXIN"/>
    <property type="match status" value="1"/>
</dbReference>
<protein>
    <recommendedName>
        <fullName evidence="6">Rubredoxin</fullName>
    </recommendedName>
</protein>
<proteinExistence type="inferred from homology"/>
<dbReference type="Pfam" id="PF00301">
    <property type="entry name" value="Rubredoxin"/>
    <property type="match status" value="1"/>
</dbReference>
<accession>A0A2Z6DZA6</accession>
<dbReference type="KEGG" id="htl:HPTL_1405"/>
<dbReference type="Gene3D" id="2.20.28.10">
    <property type="match status" value="1"/>
</dbReference>
<dbReference type="AlphaFoldDB" id="A0A2Z6DZA6"/>
<organism evidence="8 9">
    <name type="scientific">Hydrogenophilus thermoluteolus</name>
    <name type="common">Pseudomonas hydrogenothermophila</name>
    <dbReference type="NCBI Taxonomy" id="297"/>
    <lineage>
        <taxon>Bacteria</taxon>
        <taxon>Pseudomonadati</taxon>
        <taxon>Pseudomonadota</taxon>
        <taxon>Hydrogenophilia</taxon>
        <taxon>Hydrogenophilales</taxon>
        <taxon>Hydrogenophilaceae</taxon>
        <taxon>Hydrogenophilus</taxon>
    </lineage>
</organism>
<gene>
    <name evidence="8" type="ORF">HPTL_1405</name>
</gene>
<dbReference type="InterPro" id="IPR050526">
    <property type="entry name" value="Rubredoxin_ET"/>
</dbReference>
<dbReference type="GO" id="GO:0043448">
    <property type="term" value="P:alkane catabolic process"/>
    <property type="evidence" value="ECO:0007669"/>
    <property type="project" value="TreeGrafter"/>
</dbReference>
<dbReference type="PRINTS" id="PR00163">
    <property type="entry name" value="RUBREDOXIN"/>
</dbReference>
<evidence type="ECO:0000313" key="9">
    <source>
        <dbReference type="Proteomes" id="UP000262004"/>
    </source>
</evidence>
<evidence type="ECO:0000313" key="8">
    <source>
        <dbReference type="EMBL" id="BBD77669.1"/>
    </source>
</evidence>
<evidence type="ECO:0000259" key="7">
    <source>
        <dbReference type="PROSITE" id="PS50903"/>
    </source>
</evidence>
<evidence type="ECO:0000256" key="2">
    <source>
        <dbReference type="ARBA" id="ARBA00022448"/>
    </source>
</evidence>
<dbReference type="InterPro" id="IPR024934">
    <property type="entry name" value="Rubredoxin-like_dom"/>
</dbReference>
<evidence type="ECO:0000256" key="3">
    <source>
        <dbReference type="ARBA" id="ARBA00022723"/>
    </source>
</evidence>
<keyword evidence="5 6" id="KW-0408">Iron</keyword>
<evidence type="ECO:0000256" key="5">
    <source>
        <dbReference type="ARBA" id="ARBA00023004"/>
    </source>
</evidence>
<dbReference type="CDD" id="cd00730">
    <property type="entry name" value="rubredoxin"/>
    <property type="match status" value="1"/>
</dbReference>
<evidence type="ECO:0000256" key="4">
    <source>
        <dbReference type="ARBA" id="ARBA00022982"/>
    </source>
</evidence>
<name>A0A2Z6DZA6_HYDTE</name>
<evidence type="ECO:0000256" key="6">
    <source>
        <dbReference type="RuleBase" id="RU003820"/>
    </source>
</evidence>
<comment type="similarity">
    <text evidence="6">Belongs to the rubredoxin family.</text>
</comment>